<dbReference type="Proteomes" id="UP001301869">
    <property type="component" value="Chromosome"/>
</dbReference>
<dbReference type="EMBL" id="CP119391">
    <property type="protein sequence ID" value="WNK20198.1"/>
    <property type="molecule type" value="Genomic_DNA"/>
</dbReference>
<dbReference type="RefSeq" id="WP_311883769.1">
    <property type="nucleotide sequence ID" value="NZ_CP119391.1"/>
</dbReference>
<gene>
    <name evidence="2" type="ORF">P1P91_00440</name>
</gene>
<dbReference type="InterPro" id="IPR023631">
    <property type="entry name" value="Amidase_dom"/>
</dbReference>
<protein>
    <submittedName>
        <fullName evidence="2">Amidase</fullName>
    </submittedName>
</protein>
<organism evidence="2 3">
    <name type="scientific">Halomonas piscis</name>
    <dbReference type="NCBI Taxonomy" id="3031727"/>
    <lineage>
        <taxon>Bacteria</taxon>
        <taxon>Pseudomonadati</taxon>
        <taxon>Pseudomonadota</taxon>
        <taxon>Gammaproteobacteria</taxon>
        <taxon>Oceanospirillales</taxon>
        <taxon>Halomonadaceae</taxon>
        <taxon>Halomonas</taxon>
    </lineage>
</organism>
<sequence length="454" mass="47582">MTYSPLAAALETLRRQPESLIDVAEQALSARVPAWQGYAAWAPEKVREQARALAAQVRAGGACGPWYGLPVSVKDNIGLAGWPLRAGCADPLPSSWQGDAAITARCRRRGALFTGLTHSVPFAFTSLGVTVSGDGPRNPWDTARVCGGSSSGAAVSLVEGSAWLALGSDTAGSVRVPAAMTGTVGLKLTAGRWPMKGVVPLSHSLDSLGVMTASVADLAAALSICTDPLVPAAPRPLHGLRLGVLGGAPRVSAEPGIDEAFARALRELEAGGARCVEIDFPEADEADRLFRSGGLVAAELGMFLSLCLPSHHRQLEPLLAESIALSSELSAADYRQRLSDFYGLSRRAAARFRDMDIDALVLPTSPLTPPRRDSVTTPATYAAADAQILRHAAFVNYLRWCALSLPIGLDSVGMPVGLQLVMPGFAEPQLLGAAAAIERCLGTPHERQGLPPRP</sequence>
<evidence type="ECO:0000313" key="2">
    <source>
        <dbReference type="EMBL" id="WNK20198.1"/>
    </source>
</evidence>
<dbReference type="Gene3D" id="3.90.1300.10">
    <property type="entry name" value="Amidase signature (AS) domain"/>
    <property type="match status" value="1"/>
</dbReference>
<dbReference type="Pfam" id="PF01425">
    <property type="entry name" value="Amidase"/>
    <property type="match status" value="1"/>
</dbReference>
<reference evidence="2 3" key="1">
    <citation type="submission" date="2023-03" db="EMBL/GenBank/DDBJ databases">
        <title>Halomonas sp. nov., isolated from Korean tranditional fermented seafood 'Jeotgal'.</title>
        <authorList>
            <person name="Kim B."/>
            <person name="Shin N.-R."/>
        </authorList>
    </citation>
    <scope>NUCLEOTIDE SEQUENCE [LARGE SCALE GENOMIC DNA]</scope>
    <source>
        <strain evidence="2 3">SG2L-4</strain>
    </source>
</reference>
<feature type="domain" description="Amidase" evidence="1">
    <location>
        <begin position="37"/>
        <end position="431"/>
    </location>
</feature>
<keyword evidence="3" id="KW-1185">Reference proteome</keyword>
<dbReference type="SUPFAM" id="SSF75304">
    <property type="entry name" value="Amidase signature (AS) enzymes"/>
    <property type="match status" value="1"/>
</dbReference>
<name>A0ABY9Z039_9GAMM</name>
<accession>A0ABY9Z039</accession>
<evidence type="ECO:0000259" key="1">
    <source>
        <dbReference type="Pfam" id="PF01425"/>
    </source>
</evidence>
<dbReference type="PANTHER" id="PTHR11895">
    <property type="entry name" value="TRANSAMIDASE"/>
    <property type="match status" value="1"/>
</dbReference>
<dbReference type="InterPro" id="IPR000120">
    <property type="entry name" value="Amidase"/>
</dbReference>
<dbReference type="PANTHER" id="PTHR11895:SF176">
    <property type="entry name" value="AMIDASE AMID-RELATED"/>
    <property type="match status" value="1"/>
</dbReference>
<evidence type="ECO:0000313" key="3">
    <source>
        <dbReference type="Proteomes" id="UP001301869"/>
    </source>
</evidence>
<dbReference type="InterPro" id="IPR036928">
    <property type="entry name" value="AS_sf"/>
</dbReference>
<proteinExistence type="predicted"/>